<gene>
    <name evidence="6" type="primary">Cni-Y105C5B.8</name>
    <name evidence="6" type="synonym">Cnig_chr_IV.g12115</name>
    <name evidence="6" type="ORF">B9Z55_012115</name>
</gene>
<accession>A0A2G5TVV7</accession>
<dbReference type="PANTHER" id="PTHR31357">
    <property type="entry name" value="SERPENTINE RECEPTOR CLASS ALPHA-10"/>
    <property type="match status" value="1"/>
</dbReference>
<evidence type="ECO:0000313" key="7">
    <source>
        <dbReference type="Proteomes" id="UP000230233"/>
    </source>
</evidence>
<dbReference type="Proteomes" id="UP000230233">
    <property type="component" value="Chromosome IV"/>
</dbReference>
<evidence type="ECO:0000256" key="2">
    <source>
        <dbReference type="ARBA" id="ARBA00022692"/>
    </source>
</evidence>
<feature type="transmembrane region" description="Helical" evidence="5">
    <location>
        <begin position="148"/>
        <end position="169"/>
    </location>
</feature>
<keyword evidence="2 5" id="KW-0812">Transmembrane</keyword>
<sequence length="446" mass="51030">MFFPGIPSRRAVMNCSVAQLWMIDRSRQPSQLFLQSFLVILSIVSIFFTVKVWIKFSARYIEQNMRVLIYSKFIALILYSVLFAATQCYHLTKQVLHNNCDLLTSVRICAAIRIPQSVASTFFQIFFGASSVSTILNMFSNRYHDSGLSYLLVLLSIFLACFGTFPSYFVDAKSDKYMLNCASFEHKRSEVQKSICFTFLLIDVVSGAATIIVSRIGKWKMSDPRLKLSITQKHRMANVKRSNILILPNVILNLCCYIGYVAINLWKLRDDDVVDGNEFLLVNTVPLYVFLSPFLWEYSLKHTKMKEKLDYQPTAENMAKILTAQWEKIDKNKERGNFFKVTGSGFILVFICCCRNKTSKSAKKSTENSTQVPSIAGNITENSQVQQIHRQTIGRNEKVEWWKAMWNFLTGKKTNTVDVSVGYVNHGANNNDQDGGQIFFRTTQNV</sequence>
<dbReference type="EMBL" id="PDUG01000004">
    <property type="protein sequence ID" value="PIC31394.1"/>
    <property type="molecule type" value="Genomic_DNA"/>
</dbReference>
<keyword evidence="4 5" id="KW-0472">Membrane</keyword>
<feature type="transmembrane region" description="Helical" evidence="5">
    <location>
        <begin position="32"/>
        <end position="53"/>
    </location>
</feature>
<name>A0A2G5TVV7_9PELO</name>
<dbReference type="GO" id="GO:0004984">
    <property type="term" value="F:olfactory receptor activity"/>
    <property type="evidence" value="ECO:0007669"/>
    <property type="project" value="TreeGrafter"/>
</dbReference>
<dbReference type="OrthoDB" id="5865058at2759"/>
<feature type="transmembrane region" description="Helical" evidence="5">
    <location>
        <begin position="197"/>
        <end position="217"/>
    </location>
</feature>
<proteinExistence type="predicted"/>
<evidence type="ECO:0008006" key="8">
    <source>
        <dbReference type="Google" id="ProtNLM"/>
    </source>
</evidence>
<evidence type="ECO:0000256" key="3">
    <source>
        <dbReference type="ARBA" id="ARBA00022989"/>
    </source>
</evidence>
<evidence type="ECO:0000256" key="1">
    <source>
        <dbReference type="ARBA" id="ARBA00004141"/>
    </source>
</evidence>
<protein>
    <recommendedName>
        <fullName evidence="8">Serpentine receptor class gamma</fullName>
    </recommendedName>
</protein>
<feature type="transmembrane region" description="Helical" evidence="5">
    <location>
        <begin position="244"/>
        <end position="266"/>
    </location>
</feature>
<evidence type="ECO:0000313" key="6">
    <source>
        <dbReference type="EMBL" id="PIC31394.1"/>
    </source>
</evidence>
<feature type="transmembrane region" description="Helical" evidence="5">
    <location>
        <begin position="112"/>
        <end position="136"/>
    </location>
</feature>
<feature type="transmembrane region" description="Helical" evidence="5">
    <location>
        <begin position="278"/>
        <end position="296"/>
    </location>
</feature>
<dbReference type="GO" id="GO:0016020">
    <property type="term" value="C:membrane"/>
    <property type="evidence" value="ECO:0007669"/>
    <property type="project" value="UniProtKB-SubCell"/>
</dbReference>
<keyword evidence="7" id="KW-1185">Reference proteome</keyword>
<keyword evidence="3 5" id="KW-1133">Transmembrane helix</keyword>
<feature type="transmembrane region" description="Helical" evidence="5">
    <location>
        <begin position="73"/>
        <end position="92"/>
    </location>
</feature>
<organism evidence="6 7">
    <name type="scientific">Caenorhabditis nigoni</name>
    <dbReference type="NCBI Taxonomy" id="1611254"/>
    <lineage>
        <taxon>Eukaryota</taxon>
        <taxon>Metazoa</taxon>
        <taxon>Ecdysozoa</taxon>
        <taxon>Nematoda</taxon>
        <taxon>Chromadorea</taxon>
        <taxon>Rhabditida</taxon>
        <taxon>Rhabditina</taxon>
        <taxon>Rhabditomorpha</taxon>
        <taxon>Rhabditoidea</taxon>
        <taxon>Rhabditidae</taxon>
        <taxon>Peloderinae</taxon>
        <taxon>Caenorhabditis</taxon>
    </lineage>
</organism>
<comment type="caution">
    <text evidence="6">The sequence shown here is derived from an EMBL/GenBank/DDBJ whole genome shotgun (WGS) entry which is preliminary data.</text>
</comment>
<comment type="subcellular location">
    <subcellularLocation>
        <location evidence="1">Membrane</location>
        <topology evidence="1">Multi-pass membrane protein</topology>
    </subcellularLocation>
</comment>
<dbReference type="InterPro" id="IPR051080">
    <property type="entry name" value="Nematode_rcpt-like_serp_alpha"/>
</dbReference>
<dbReference type="AlphaFoldDB" id="A0A2G5TVV7"/>
<evidence type="ECO:0000256" key="5">
    <source>
        <dbReference type="SAM" id="Phobius"/>
    </source>
</evidence>
<reference evidence="7" key="1">
    <citation type="submission" date="2017-10" db="EMBL/GenBank/DDBJ databases">
        <title>Rapid genome shrinkage in a self-fertile nematode reveals novel sperm competition proteins.</title>
        <authorList>
            <person name="Yin D."/>
            <person name="Schwarz E.M."/>
            <person name="Thomas C.G."/>
            <person name="Felde R.L."/>
            <person name="Korf I.F."/>
            <person name="Cutter A.D."/>
            <person name="Schartner C.M."/>
            <person name="Ralston E.J."/>
            <person name="Meyer B.J."/>
            <person name="Haag E.S."/>
        </authorList>
    </citation>
    <scope>NUCLEOTIDE SEQUENCE [LARGE SCALE GENOMIC DNA]</scope>
    <source>
        <strain evidence="7">JU1422</strain>
    </source>
</reference>
<evidence type="ECO:0000256" key="4">
    <source>
        <dbReference type="ARBA" id="ARBA00023136"/>
    </source>
</evidence>
<dbReference type="PANTHER" id="PTHR31357:SF14">
    <property type="entry name" value="G PROTEIN-COUPLED RECEPTOR"/>
    <property type="match status" value="1"/>
</dbReference>